<feature type="transmembrane region" description="Helical" evidence="2">
    <location>
        <begin position="64"/>
        <end position="89"/>
    </location>
</feature>
<dbReference type="OrthoDB" id="202545at2759"/>
<feature type="transmembrane region" description="Helical" evidence="2">
    <location>
        <begin position="95"/>
        <end position="114"/>
    </location>
</feature>
<evidence type="ECO:0000256" key="1">
    <source>
        <dbReference type="SAM" id="MobiDB-lite"/>
    </source>
</evidence>
<keyword evidence="2" id="KW-1133">Transmembrane helix</keyword>
<accession>A0A517L1F4</accession>
<protein>
    <recommendedName>
        <fullName evidence="5">DUF676 domain-containing protein</fullName>
    </recommendedName>
</protein>
<dbReference type="InterPro" id="IPR029058">
    <property type="entry name" value="AB_hydrolase_fold"/>
</dbReference>
<dbReference type="STRING" id="50376.A0A517L1F4"/>
<keyword evidence="4" id="KW-1185">Reference proteome</keyword>
<evidence type="ECO:0000313" key="4">
    <source>
        <dbReference type="Proteomes" id="UP000316270"/>
    </source>
</evidence>
<feature type="compositionally biased region" description="Basic and acidic residues" evidence="1">
    <location>
        <begin position="414"/>
        <end position="431"/>
    </location>
</feature>
<feature type="region of interest" description="Disordered" evidence="1">
    <location>
        <begin position="400"/>
        <end position="431"/>
    </location>
</feature>
<evidence type="ECO:0000313" key="3">
    <source>
        <dbReference type="EMBL" id="QDS69467.1"/>
    </source>
</evidence>
<evidence type="ECO:0000256" key="2">
    <source>
        <dbReference type="SAM" id="Phobius"/>
    </source>
</evidence>
<organism evidence="3 4">
    <name type="scientific">Venturia effusa</name>
    <dbReference type="NCBI Taxonomy" id="50376"/>
    <lineage>
        <taxon>Eukaryota</taxon>
        <taxon>Fungi</taxon>
        <taxon>Dikarya</taxon>
        <taxon>Ascomycota</taxon>
        <taxon>Pezizomycotina</taxon>
        <taxon>Dothideomycetes</taxon>
        <taxon>Pleosporomycetidae</taxon>
        <taxon>Venturiales</taxon>
        <taxon>Venturiaceae</taxon>
        <taxon>Venturia</taxon>
    </lineage>
</organism>
<gene>
    <name evidence="3" type="ORF">FKW77_006248</name>
</gene>
<dbReference type="AlphaFoldDB" id="A0A517L1F4"/>
<dbReference type="PANTHER" id="PTHR42044">
    <property type="entry name" value="DUF676 DOMAIN-CONTAINING PROTEIN-RELATED"/>
    <property type="match status" value="1"/>
</dbReference>
<evidence type="ECO:0008006" key="5">
    <source>
        <dbReference type="Google" id="ProtNLM"/>
    </source>
</evidence>
<sequence length="464" mass="52724">MDYKDDMTYANDMMDDFTHINEKKVNDDFADFMAKWGTVGGILLPIRPFKLDEFDELYLSPKNVLAILVHAFLVVAQLFFLLSLFAALWIPVWVFALYVTGFLGFNWVICRVLLNGGENSLESTVGVKEGAESTDYWLYLNGVSVGCSWLQANVDRLSHTFGRRIVGVLNPTDGIVFDLIQCMVQRNLCYSTQDIRDAYALIKSELLNEKHQKVVFILHSQGGIEGGLVIDWLLDEIPQDRLQRLEVYTFGNAANHFNNPRRLLSSKDKAMQLDVRAVKQSRAIRYVEHYANSGDFVAQFGVLNFHGVSNRFMGRVFQSPKSGHLLNMHYLHEMFPLETVNGTLRCKDVSEFMEMELIGDAEQLDEREDLLTSILSSDTQSEIPSKAWVGDINTPISPLTTRAPVSPLSVKSASKIDRTSQEKKDEPKDEAAWRVKHFSRLWAYRNGGSPIEKENFQVPSRATF</sequence>
<dbReference type="Proteomes" id="UP000316270">
    <property type="component" value="Chromosome 3"/>
</dbReference>
<dbReference type="SUPFAM" id="SSF53474">
    <property type="entry name" value="alpha/beta-Hydrolases"/>
    <property type="match status" value="1"/>
</dbReference>
<dbReference type="EMBL" id="CP042187">
    <property type="protein sequence ID" value="QDS69467.1"/>
    <property type="molecule type" value="Genomic_DNA"/>
</dbReference>
<name>A0A517L1F4_9PEZI</name>
<keyword evidence="2" id="KW-0472">Membrane</keyword>
<dbReference type="PANTHER" id="PTHR42044:SF2">
    <property type="entry name" value="DUF676 DOMAIN-CONTAINING PROTEIN"/>
    <property type="match status" value="1"/>
</dbReference>
<proteinExistence type="predicted"/>
<reference evidence="3 4" key="1">
    <citation type="submission" date="2019-07" db="EMBL/GenBank/DDBJ databases">
        <title>Finished genome of Venturia effusa.</title>
        <authorList>
            <person name="Young C.A."/>
            <person name="Cox M.P."/>
            <person name="Ganley A.R.D."/>
            <person name="David W.J."/>
        </authorList>
    </citation>
    <scope>NUCLEOTIDE SEQUENCE [LARGE SCALE GENOMIC DNA]</scope>
    <source>
        <strain evidence="4">albino</strain>
    </source>
</reference>
<keyword evidence="2" id="KW-0812">Transmembrane</keyword>